<proteinExistence type="predicted"/>
<feature type="compositionally biased region" description="Polar residues" evidence="1">
    <location>
        <begin position="298"/>
        <end position="313"/>
    </location>
</feature>
<dbReference type="RefSeq" id="WP_068047815.1">
    <property type="nucleotide sequence ID" value="NZ_JAAXOO010000005.1"/>
</dbReference>
<feature type="domain" description="Outer membrane channel protein CpnT-like N-terminal" evidence="2">
    <location>
        <begin position="19"/>
        <end position="141"/>
    </location>
</feature>
<feature type="compositionally biased region" description="Basic and acidic residues" evidence="1">
    <location>
        <begin position="524"/>
        <end position="538"/>
    </location>
</feature>
<evidence type="ECO:0000259" key="2">
    <source>
        <dbReference type="Pfam" id="PF25547"/>
    </source>
</evidence>
<keyword evidence="4" id="KW-1185">Reference proteome</keyword>
<dbReference type="AlphaFoldDB" id="A0A846XJA6"/>
<comment type="caution">
    <text evidence="3">The sequence shown here is derived from an EMBL/GenBank/DDBJ whole genome shotgun (WGS) entry which is preliminary data.</text>
</comment>
<evidence type="ECO:0000313" key="3">
    <source>
        <dbReference type="EMBL" id="NKY35597.1"/>
    </source>
</evidence>
<organism evidence="3 4">
    <name type="scientific">Nocardia speluncae</name>
    <dbReference type="NCBI Taxonomy" id="419477"/>
    <lineage>
        <taxon>Bacteria</taxon>
        <taxon>Bacillati</taxon>
        <taxon>Actinomycetota</taxon>
        <taxon>Actinomycetes</taxon>
        <taxon>Mycobacteriales</taxon>
        <taxon>Nocardiaceae</taxon>
        <taxon>Nocardia</taxon>
    </lineage>
</organism>
<accession>A0A846XJA6</accession>
<feature type="compositionally biased region" description="Basic and acidic residues" evidence="1">
    <location>
        <begin position="473"/>
        <end position="484"/>
    </location>
</feature>
<reference evidence="3 4" key="1">
    <citation type="submission" date="2020-04" db="EMBL/GenBank/DDBJ databases">
        <title>MicrobeNet Type strains.</title>
        <authorList>
            <person name="Nicholson A.C."/>
        </authorList>
    </citation>
    <scope>NUCLEOTIDE SEQUENCE [LARGE SCALE GENOMIC DNA]</scope>
    <source>
        <strain evidence="3 4">DSM 45078</strain>
    </source>
</reference>
<evidence type="ECO:0000256" key="1">
    <source>
        <dbReference type="SAM" id="MobiDB-lite"/>
    </source>
</evidence>
<name>A0A846XJA6_9NOCA</name>
<evidence type="ECO:0000313" key="4">
    <source>
        <dbReference type="Proteomes" id="UP000565715"/>
    </source>
</evidence>
<protein>
    <recommendedName>
        <fullName evidence="2">Outer membrane channel protein CpnT-like N-terminal domain-containing protein</fullName>
    </recommendedName>
</protein>
<feature type="compositionally biased region" description="Polar residues" evidence="1">
    <location>
        <begin position="420"/>
        <end position="443"/>
    </location>
</feature>
<feature type="compositionally biased region" description="Low complexity" evidence="1">
    <location>
        <begin position="446"/>
        <end position="460"/>
    </location>
</feature>
<dbReference type="Gene3D" id="1.10.287.1060">
    <property type="entry name" value="ESAT-6-like"/>
    <property type="match status" value="1"/>
</dbReference>
<gene>
    <name evidence="3" type="ORF">HGA13_21345</name>
</gene>
<dbReference type="Proteomes" id="UP000565715">
    <property type="component" value="Unassembled WGS sequence"/>
</dbReference>
<dbReference type="EMBL" id="JAAXOO010000005">
    <property type="protein sequence ID" value="NKY35597.1"/>
    <property type="molecule type" value="Genomic_DNA"/>
</dbReference>
<sequence length="559" mass="57458">MSIHIPSEIVLFLNVAGIPYPDVDVDQVRALSRDVHDFATDIRESFDAATNTLGDMGSAMSGNSYQAILVVWSHRGEMMAELDSALEFTATALDIAADVIEAIQIAVLIELAALAASFVAGMFTPAGPATGPMIAAAARWLLKKTAETIMWYVVNEVTAKALEPLLDKLDQLIRDILLPPDFTLPSSPGVDTKYYLDPDAAMRYVKDLEDHADKMASHGEKFNEKLDHFDFTTPGLEVPAADWPYPGADEPLILPPQPGTLPSTLPNWVPEMMRNLPDWLPDMQQPGLETPAGKGADANSSLSGGQNSDSATDPTVAPQPGAESQLAATTAPGPSADASLPGASVAAPSSMGDPSSAGTDSSGQARISPDEGSTGDGHDIGQSSDRTEAGSAQREGGAVGGVAPSGAAQSAGASTPGQSQTAPTQNNSQRPGDSAANKTQSAASRGPVGPSASQSSSGPPRATPWSRGGKKAARVELATERDKVTAASPGDAGDRGGAVETTRPDADGAQVFAPDTAIPPAGPQRDEETTSGEKRDVSAEFVPTPTEPAGSGGRPSAPG</sequence>
<feature type="compositionally biased region" description="Polar residues" evidence="1">
    <location>
        <begin position="352"/>
        <end position="365"/>
    </location>
</feature>
<feature type="region of interest" description="Disordered" evidence="1">
    <location>
        <begin position="277"/>
        <end position="559"/>
    </location>
</feature>
<feature type="compositionally biased region" description="Low complexity" evidence="1">
    <location>
        <begin position="401"/>
        <end position="419"/>
    </location>
</feature>
<dbReference type="InterPro" id="IPR057746">
    <property type="entry name" value="CpnT-like_N"/>
</dbReference>
<dbReference type="Pfam" id="PF25547">
    <property type="entry name" value="WXG100_2"/>
    <property type="match status" value="1"/>
</dbReference>